<keyword evidence="10" id="KW-1185">Reference proteome</keyword>
<keyword evidence="5 6" id="KW-0482">Metalloprotease</keyword>
<organism evidence="9">
    <name type="scientific">Candidatus Moduliflexus flocculans</name>
    <dbReference type="NCBI Taxonomy" id="1499966"/>
    <lineage>
        <taxon>Bacteria</taxon>
        <taxon>Candidatus Moduliflexota</taxon>
        <taxon>Candidatus Moduliflexia</taxon>
        <taxon>Candidatus Moduliflexales</taxon>
        <taxon>Candidatus Moduliflexaceae</taxon>
    </lineage>
</organism>
<accession>A0A081BNT1</accession>
<dbReference type="AlphaFoldDB" id="A0A081BNT1"/>
<evidence type="ECO:0000256" key="6">
    <source>
        <dbReference type="RuleBase" id="RU003983"/>
    </source>
</evidence>
<evidence type="ECO:0000313" key="10">
    <source>
        <dbReference type="Proteomes" id="UP000030700"/>
    </source>
</evidence>
<keyword evidence="1 6" id="KW-0645">Protease</keyword>
<reference evidence="9" key="1">
    <citation type="journal article" date="2015" name="PeerJ">
        <title>First genomic representation of candidate bacterial phylum KSB3 points to enhanced environmental sensing as a trigger of wastewater bulking.</title>
        <authorList>
            <person name="Sekiguchi Y."/>
            <person name="Ohashi A."/>
            <person name="Parks D.H."/>
            <person name="Yamauchi T."/>
            <person name="Tyson G.W."/>
            <person name="Hugenholtz P."/>
        </authorList>
    </citation>
    <scope>NUCLEOTIDE SEQUENCE [LARGE SCALE GENOMIC DNA]</scope>
</reference>
<dbReference type="InterPro" id="IPR051156">
    <property type="entry name" value="Mito/Outer_Membr_Metalloprot"/>
</dbReference>
<evidence type="ECO:0000259" key="8">
    <source>
        <dbReference type="Pfam" id="PF01435"/>
    </source>
</evidence>
<dbReference type="Gene3D" id="3.30.2010.10">
    <property type="entry name" value="Metalloproteases ('zincins'), catalytic domain"/>
    <property type="match status" value="1"/>
</dbReference>
<keyword evidence="7" id="KW-0472">Membrane</keyword>
<proteinExistence type="inferred from homology"/>
<dbReference type="STRING" id="1499966.U14_03294"/>
<evidence type="ECO:0000256" key="2">
    <source>
        <dbReference type="ARBA" id="ARBA00022723"/>
    </source>
</evidence>
<dbReference type="GO" id="GO:0004222">
    <property type="term" value="F:metalloendopeptidase activity"/>
    <property type="evidence" value="ECO:0007669"/>
    <property type="project" value="InterPro"/>
</dbReference>
<keyword evidence="7" id="KW-0812">Transmembrane</keyword>
<comment type="similarity">
    <text evidence="6">Belongs to the peptidase M48 family.</text>
</comment>
<dbReference type="CDD" id="cd07324">
    <property type="entry name" value="M48C_Oma1-like"/>
    <property type="match status" value="1"/>
</dbReference>
<dbReference type="InterPro" id="IPR001915">
    <property type="entry name" value="Peptidase_M48"/>
</dbReference>
<dbReference type="GO" id="GO:0051603">
    <property type="term" value="P:proteolysis involved in protein catabolic process"/>
    <property type="evidence" value="ECO:0007669"/>
    <property type="project" value="TreeGrafter"/>
</dbReference>
<feature type="domain" description="Peptidase M48" evidence="8">
    <location>
        <begin position="77"/>
        <end position="250"/>
    </location>
</feature>
<feature type="transmembrane region" description="Helical" evidence="7">
    <location>
        <begin position="23"/>
        <end position="49"/>
    </location>
</feature>
<gene>
    <name evidence="9" type="ORF">U14_03294</name>
</gene>
<keyword evidence="2" id="KW-0479">Metal-binding</keyword>
<evidence type="ECO:0000256" key="4">
    <source>
        <dbReference type="ARBA" id="ARBA00022833"/>
    </source>
</evidence>
<protein>
    <submittedName>
        <fullName evidence="9">Peptidase M48, Ste24p</fullName>
    </submittedName>
</protein>
<dbReference type="PANTHER" id="PTHR22726:SF1">
    <property type="entry name" value="METALLOENDOPEPTIDASE OMA1, MITOCHONDRIAL"/>
    <property type="match status" value="1"/>
</dbReference>
<evidence type="ECO:0000256" key="1">
    <source>
        <dbReference type="ARBA" id="ARBA00022670"/>
    </source>
</evidence>
<dbReference type="EMBL" id="DF820458">
    <property type="protein sequence ID" value="GAK52047.1"/>
    <property type="molecule type" value="Genomic_DNA"/>
</dbReference>
<evidence type="ECO:0000313" key="9">
    <source>
        <dbReference type="EMBL" id="GAK52047.1"/>
    </source>
</evidence>
<dbReference type="HOGENOM" id="CLU_029002_0_3_0"/>
<dbReference type="GO" id="GO:0016020">
    <property type="term" value="C:membrane"/>
    <property type="evidence" value="ECO:0007669"/>
    <property type="project" value="TreeGrafter"/>
</dbReference>
<name>A0A081BNT1_9BACT</name>
<comment type="cofactor">
    <cofactor evidence="6">
        <name>Zn(2+)</name>
        <dbReference type="ChEBI" id="CHEBI:29105"/>
    </cofactor>
    <text evidence="6">Binds 1 zinc ion per subunit.</text>
</comment>
<keyword evidence="3 6" id="KW-0378">Hydrolase</keyword>
<keyword evidence="4 6" id="KW-0862">Zinc</keyword>
<evidence type="ECO:0000256" key="3">
    <source>
        <dbReference type="ARBA" id="ARBA00022801"/>
    </source>
</evidence>
<sequence>MKYTPKIIEENVNVSHSSPLGELFLLLGGLLGIMIAIYVILGFAVDLVVKRLPVGLEQHLGVLVAASLPQHAPTEAEAYLQEIINSFVPTTPLKGSTYRVLIIPSSESNAMAMPGGYILVLSGLLKELNSENALAFILAHELGHFAHRDHLRGFGRGLVLSAMAAVLTGADSGVTTFLTKSLFSVEMKFSQRQETQADLFALDLLNKRYGHIGGATDFFNQLAEKDRLGRFTYFFATHPYPKDRVDELRRKILENGYTEGEKAQLDSRIKSLPDETKATTFKDIFRTIAPK</sequence>
<dbReference type="PANTHER" id="PTHR22726">
    <property type="entry name" value="METALLOENDOPEPTIDASE OMA1"/>
    <property type="match status" value="1"/>
</dbReference>
<dbReference type="GO" id="GO:0046872">
    <property type="term" value="F:metal ion binding"/>
    <property type="evidence" value="ECO:0007669"/>
    <property type="project" value="UniProtKB-KW"/>
</dbReference>
<evidence type="ECO:0000256" key="5">
    <source>
        <dbReference type="ARBA" id="ARBA00023049"/>
    </source>
</evidence>
<evidence type="ECO:0000256" key="7">
    <source>
        <dbReference type="SAM" id="Phobius"/>
    </source>
</evidence>
<keyword evidence="7" id="KW-1133">Transmembrane helix</keyword>
<dbReference type="Pfam" id="PF01435">
    <property type="entry name" value="Peptidase_M48"/>
    <property type="match status" value="1"/>
</dbReference>
<dbReference type="Proteomes" id="UP000030700">
    <property type="component" value="Unassembled WGS sequence"/>
</dbReference>